<dbReference type="Pfam" id="PF00168">
    <property type="entry name" value="C2"/>
    <property type="match status" value="1"/>
</dbReference>
<organism evidence="3 4">
    <name type="scientific">Artemisia annua</name>
    <name type="common">Sweet wormwood</name>
    <dbReference type="NCBI Taxonomy" id="35608"/>
    <lineage>
        <taxon>Eukaryota</taxon>
        <taxon>Viridiplantae</taxon>
        <taxon>Streptophyta</taxon>
        <taxon>Embryophyta</taxon>
        <taxon>Tracheophyta</taxon>
        <taxon>Spermatophyta</taxon>
        <taxon>Magnoliopsida</taxon>
        <taxon>eudicotyledons</taxon>
        <taxon>Gunneridae</taxon>
        <taxon>Pentapetalae</taxon>
        <taxon>asterids</taxon>
        <taxon>campanulids</taxon>
        <taxon>Asterales</taxon>
        <taxon>Asteraceae</taxon>
        <taxon>Asteroideae</taxon>
        <taxon>Anthemideae</taxon>
        <taxon>Artemisiinae</taxon>
        <taxon>Artemisia</taxon>
    </lineage>
</organism>
<dbReference type="Proteomes" id="UP000245207">
    <property type="component" value="Unassembled WGS sequence"/>
</dbReference>
<dbReference type="GO" id="GO:0006952">
    <property type="term" value="P:defense response"/>
    <property type="evidence" value="ECO:0007669"/>
    <property type="project" value="InterPro"/>
</dbReference>
<dbReference type="InterPro" id="IPR035892">
    <property type="entry name" value="C2_domain_sf"/>
</dbReference>
<dbReference type="SUPFAM" id="SSF49562">
    <property type="entry name" value="C2 domain (Calcium/lipid-binding domain, CaLB)"/>
    <property type="match status" value="1"/>
</dbReference>
<keyword evidence="4" id="KW-1185">Reference proteome</keyword>
<feature type="domain" description="C2" evidence="2">
    <location>
        <begin position="1"/>
        <end position="91"/>
    </location>
</feature>
<dbReference type="PROSITE" id="PS50004">
    <property type="entry name" value="C2"/>
    <property type="match status" value="1"/>
</dbReference>
<dbReference type="InterPro" id="IPR044750">
    <property type="entry name" value="C2_SRC2/BAP"/>
</dbReference>
<feature type="region of interest" description="Disordered" evidence="1">
    <location>
        <begin position="278"/>
        <end position="315"/>
    </location>
</feature>
<evidence type="ECO:0000313" key="4">
    <source>
        <dbReference type="Proteomes" id="UP000245207"/>
    </source>
</evidence>
<comment type="caution">
    <text evidence="3">The sequence shown here is derived from an EMBL/GenBank/DDBJ whole genome shotgun (WGS) entry which is preliminary data.</text>
</comment>
<dbReference type="CDD" id="cd04051">
    <property type="entry name" value="C2_SRC2_like"/>
    <property type="match status" value="1"/>
</dbReference>
<evidence type="ECO:0000313" key="3">
    <source>
        <dbReference type="EMBL" id="PWA64764.1"/>
    </source>
</evidence>
<gene>
    <name evidence="3" type="ORF">CTI12_AA342020</name>
</gene>
<accession>A0A2U1MU84</accession>
<sequence>MDVYAVVYITGNDPSQDQKQKTPVDKDGDANPTWNCPMKFTVNEAIALQNRLTLVVKIKTEGMFGDKDVGEVHVPVKELLQGYNGKMVQFVSYQVRKPSGKPKGELSFSYKFSDTLAPAAGQVGQAPAYSNTGVYPTGYAPVLGSGYGGSKPDEPVTAYPAGSKPDKADEPVTAYPNLKVDKADEPVTAYPNVKPGKVDEHVTAYPAVASGSGSVYPPPAGYPGAPASGAPAGYPAPASAAPTGYPAASVAAPTGYPAASAAAPAGYPAPAGVPPGREYYPPPAGYPGSPSEYPQQRNYGGYPPPQQGYGGYAQPPPYGGYAQPPPYGGYAQPPPYGGYAGYPPVVQPQQQVQKKKSKFGGMGLGAGLLGGALGEILHCFRSTLSQSSAMMSLLKSLKKTRLAVLVYLVFEIGLDGVDECSSLHCGHAYCGDKGIDG</sequence>
<dbReference type="InterPro" id="IPR000008">
    <property type="entry name" value="C2_dom"/>
</dbReference>
<evidence type="ECO:0000256" key="1">
    <source>
        <dbReference type="SAM" id="MobiDB-lite"/>
    </source>
</evidence>
<dbReference type="PANTHER" id="PTHR32246">
    <property type="entry name" value="INGRESSION PROTEIN FIC1"/>
    <property type="match status" value="1"/>
</dbReference>
<reference evidence="3 4" key="1">
    <citation type="journal article" date="2018" name="Mol. Plant">
        <title>The genome of Artemisia annua provides insight into the evolution of Asteraceae family and artemisinin biosynthesis.</title>
        <authorList>
            <person name="Shen Q."/>
            <person name="Zhang L."/>
            <person name="Liao Z."/>
            <person name="Wang S."/>
            <person name="Yan T."/>
            <person name="Shi P."/>
            <person name="Liu M."/>
            <person name="Fu X."/>
            <person name="Pan Q."/>
            <person name="Wang Y."/>
            <person name="Lv Z."/>
            <person name="Lu X."/>
            <person name="Zhang F."/>
            <person name="Jiang W."/>
            <person name="Ma Y."/>
            <person name="Chen M."/>
            <person name="Hao X."/>
            <person name="Li L."/>
            <person name="Tang Y."/>
            <person name="Lv G."/>
            <person name="Zhou Y."/>
            <person name="Sun X."/>
            <person name="Brodelius P.E."/>
            <person name="Rose J.K.C."/>
            <person name="Tang K."/>
        </authorList>
    </citation>
    <scope>NUCLEOTIDE SEQUENCE [LARGE SCALE GENOMIC DNA]</scope>
    <source>
        <strain evidence="4">cv. Huhao1</strain>
        <tissue evidence="3">Leaf</tissue>
    </source>
</reference>
<dbReference type="AlphaFoldDB" id="A0A2U1MU84"/>
<protein>
    <submittedName>
        <fullName evidence="3">C2 calcium-dependent membrane targeting</fullName>
    </submittedName>
</protein>
<proteinExistence type="predicted"/>
<name>A0A2U1MU84_ARTAN</name>
<dbReference type="PANTHER" id="PTHR32246:SF173">
    <property type="entry name" value="C2 DOMAIN-CONTAINING PROTEIN"/>
    <property type="match status" value="1"/>
</dbReference>
<dbReference type="EMBL" id="PKPP01004358">
    <property type="protein sequence ID" value="PWA64764.1"/>
    <property type="molecule type" value="Genomic_DNA"/>
</dbReference>
<dbReference type="Gene3D" id="2.60.40.150">
    <property type="entry name" value="C2 domain"/>
    <property type="match status" value="1"/>
</dbReference>
<dbReference type="OrthoDB" id="270970at2759"/>
<evidence type="ECO:0000259" key="2">
    <source>
        <dbReference type="PROSITE" id="PS50004"/>
    </source>
</evidence>